<feature type="region of interest" description="Disordered" evidence="1">
    <location>
        <begin position="1"/>
        <end position="43"/>
    </location>
</feature>
<name>A0A5J5F9V3_9PEZI</name>
<dbReference type="Proteomes" id="UP000326924">
    <property type="component" value="Unassembled WGS sequence"/>
</dbReference>
<protein>
    <submittedName>
        <fullName evidence="2">Uncharacterized protein</fullName>
    </submittedName>
</protein>
<dbReference type="EMBL" id="VXIS01000009">
    <property type="protein sequence ID" value="KAA8914076.1"/>
    <property type="molecule type" value="Genomic_DNA"/>
</dbReference>
<organism evidence="2 3">
    <name type="scientific">Sphaerosporella brunnea</name>
    <dbReference type="NCBI Taxonomy" id="1250544"/>
    <lineage>
        <taxon>Eukaryota</taxon>
        <taxon>Fungi</taxon>
        <taxon>Dikarya</taxon>
        <taxon>Ascomycota</taxon>
        <taxon>Pezizomycotina</taxon>
        <taxon>Pezizomycetes</taxon>
        <taxon>Pezizales</taxon>
        <taxon>Pyronemataceae</taxon>
        <taxon>Sphaerosporella</taxon>
    </lineage>
</organism>
<feature type="region of interest" description="Disordered" evidence="1">
    <location>
        <begin position="176"/>
        <end position="195"/>
    </location>
</feature>
<dbReference type="AlphaFoldDB" id="A0A5J5F9V3"/>
<proteinExistence type="predicted"/>
<gene>
    <name evidence="2" type="ORF">FN846DRAFT_902367</name>
</gene>
<sequence length="195" mass="21194">MSDTRPAKRSFQAYAADRDEAAMTPRPPRSLVPSLTSTSFREPPSTVRGMLAIRDGGGRCWLSGCNDSAAIDAAHNCFKYKSQLYRVHIGLGMTTTTHVTGVKRWDGNPLTVILKAMLGALQISITMPSHIVGRLSYLVGLYGRAQPPGNKRLHYDYDIEGDDELLCTGRRVGARARGARRGRPAQGGVHRGTTG</sequence>
<dbReference type="OrthoDB" id="5357295at2759"/>
<keyword evidence="3" id="KW-1185">Reference proteome</keyword>
<evidence type="ECO:0000313" key="2">
    <source>
        <dbReference type="EMBL" id="KAA8914076.1"/>
    </source>
</evidence>
<reference evidence="2 3" key="1">
    <citation type="submission" date="2019-09" db="EMBL/GenBank/DDBJ databases">
        <title>Draft genome of the ectomycorrhizal ascomycete Sphaerosporella brunnea.</title>
        <authorList>
            <consortium name="DOE Joint Genome Institute"/>
            <person name="Benucci G.M."/>
            <person name="Marozzi G."/>
            <person name="Antonielli L."/>
            <person name="Sanchez S."/>
            <person name="Marco P."/>
            <person name="Wang X."/>
            <person name="Falini L.B."/>
            <person name="Barry K."/>
            <person name="Haridas S."/>
            <person name="Lipzen A."/>
            <person name="Labutti K."/>
            <person name="Grigoriev I.V."/>
            <person name="Murat C."/>
            <person name="Martin F."/>
            <person name="Albertini E."/>
            <person name="Donnini D."/>
            <person name="Bonito G."/>
        </authorList>
    </citation>
    <scope>NUCLEOTIDE SEQUENCE [LARGE SCALE GENOMIC DNA]</scope>
    <source>
        <strain evidence="2 3">Sb_GMNB300</strain>
    </source>
</reference>
<accession>A0A5J5F9V3</accession>
<comment type="caution">
    <text evidence="2">The sequence shown here is derived from an EMBL/GenBank/DDBJ whole genome shotgun (WGS) entry which is preliminary data.</text>
</comment>
<dbReference type="InParanoid" id="A0A5J5F9V3"/>
<evidence type="ECO:0000256" key="1">
    <source>
        <dbReference type="SAM" id="MobiDB-lite"/>
    </source>
</evidence>
<evidence type="ECO:0000313" key="3">
    <source>
        <dbReference type="Proteomes" id="UP000326924"/>
    </source>
</evidence>